<sequence>MADNQQVAVAASSTADEEVSPPAQQPHVLQLGPSLVNTQPWRHFLAFTFLALIDLAFNVSAGVAAARVGAQLNHKTVTPQVLQIGAQAGAIKSAITTFRDVVLMTKINFVLRNLTLLLFSSFGICLVLAAQICNQLLGETPKEFLIAALVASIPLLFESMRTLVPEPEYDDKGNEDFGAHIRPIVSIWLIGTDALGGYVFARMASNQGMPISNYHAAASAGAVFGTLTFLARVITGIIAFIYRPTSGRESTIFGKYELIYPEPIIFTEEEWEAKNRLEDGAFSWLENGPRPILRFAALLLWFVPMNREKNREWRGRLKAKAERGRVSETAQHMRSVVAENRRPAEYLEMRNQSLVSV</sequence>
<feature type="transmembrane region" description="Helical" evidence="1">
    <location>
        <begin position="114"/>
        <end position="132"/>
    </location>
</feature>
<protein>
    <recommendedName>
        <fullName evidence="4">Transmembrane protein</fullName>
    </recommendedName>
</protein>
<keyword evidence="1" id="KW-0812">Transmembrane</keyword>
<proteinExistence type="predicted"/>
<feature type="transmembrane region" description="Helical" evidence="1">
    <location>
        <begin position="44"/>
        <end position="66"/>
    </location>
</feature>
<evidence type="ECO:0000313" key="2">
    <source>
        <dbReference type="EMBL" id="KAL2069258.1"/>
    </source>
</evidence>
<dbReference type="EMBL" id="JAZHXI010000008">
    <property type="protein sequence ID" value="KAL2069258.1"/>
    <property type="molecule type" value="Genomic_DNA"/>
</dbReference>
<gene>
    <name evidence="2" type="ORF">VTL71DRAFT_15596</name>
</gene>
<organism evidence="2 3">
    <name type="scientific">Oculimacula yallundae</name>
    <dbReference type="NCBI Taxonomy" id="86028"/>
    <lineage>
        <taxon>Eukaryota</taxon>
        <taxon>Fungi</taxon>
        <taxon>Dikarya</taxon>
        <taxon>Ascomycota</taxon>
        <taxon>Pezizomycotina</taxon>
        <taxon>Leotiomycetes</taxon>
        <taxon>Helotiales</taxon>
        <taxon>Ploettnerulaceae</taxon>
        <taxon>Oculimacula</taxon>
    </lineage>
</organism>
<keyword evidence="1" id="KW-1133">Transmembrane helix</keyword>
<keyword evidence="1" id="KW-0472">Membrane</keyword>
<dbReference type="Proteomes" id="UP001595075">
    <property type="component" value="Unassembled WGS sequence"/>
</dbReference>
<reference evidence="2 3" key="1">
    <citation type="journal article" date="2024" name="Commun. Biol.">
        <title>Comparative genomic analysis of thermophilic fungi reveals convergent evolutionary adaptations and gene losses.</title>
        <authorList>
            <person name="Steindorff A.S."/>
            <person name="Aguilar-Pontes M.V."/>
            <person name="Robinson A.J."/>
            <person name="Andreopoulos B."/>
            <person name="LaButti K."/>
            <person name="Kuo A."/>
            <person name="Mondo S."/>
            <person name="Riley R."/>
            <person name="Otillar R."/>
            <person name="Haridas S."/>
            <person name="Lipzen A."/>
            <person name="Grimwood J."/>
            <person name="Schmutz J."/>
            <person name="Clum A."/>
            <person name="Reid I.D."/>
            <person name="Moisan M.C."/>
            <person name="Butler G."/>
            <person name="Nguyen T.T.M."/>
            <person name="Dewar K."/>
            <person name="Conant G."/>
            <person name="Drula E."/>
            <person name="Henrissat B."/>
            <person name="Hansel C."/>
            <person name="Singer S."/>
            <person name="Hutchinson M.I."/>
            <person name="de Vries R.P."/>
            <person name="Natvig D.O."/>
            <person name="Powell A.J."/>
            <person name="Tsang A."/>
            <person name="Grigoriev I.V."/>
        </authorList>
    </citation>
    <scope>NUCLEOTIDE SEQUENCE [LARGE SCALE GENOMIC DNA]</scope>
    <source>
        <strain evidence="2 3">CBS 494.80</strain>
    </source>
</reference>
<accession>A0ABR4CH20</accession>
<name>A0ABR4CH20_9HELO</name>
<feature type="transmembrane region" description="Helical" evidence="1">
    <location>
        <begin position="185"/>
        <end position="204"/>
    </location>
</feature>
<evidence type="ECO:0008006" key="4">
    <source>
        <dbReference type="Google" id="ProtNLM"/>
    </source>
</evidence>
<keyword evidence="3" id="KW-1185">Reference proteome</keyword>
<evidence type="ECO:0000313" key="3">
    <source>
        <dbReference type="Proteomes" id="UP001595075"/>
    </source>
</evidence>
<comment type="caution">
    <text evidence="2">The sequence shown here is derived from an EMBL/GenBank/DDBJ whole genome shotgun (WGS) entry which is preliminary data.</text>
</comment>
<evidence type="ECO:0000256" key="1">
    <source>
        <dbReference type="SAM" id="Phobius"/>
    </source>
</evidence>
<feature type="transmembrane region" description="Helical" evidence="1">
    <location>
        <begin position="216"/>
        <end position="242"/>
    </location>
</feature>